<evidence type="ECO:0000256" key="2">
    <source>
        <dbReference type="ARBA" id="ARBA00022559"/>
    </source>
</evidence>
<dbReference type="EMBL" id="CAJVCH010155810">
    <property type="protein sequence ID" value="CAG7727942.1"/>
    <property type="molecule type" value="Genomic_DNA"/>
</dbReference>
<gene>
    <name evidence="4" type="ORF">AFUS01_LOCUS16757</name>
</gene>
<evidence type="ECO:0000313" key="5">
    <source>
        <dbReference type="Proteomes" id="UP000708208"/>
    </source>
</evidence>
<keyword evidence="5" id="KW-1185">Reference proteome</keyword>
<evidence type="ECO:0000313" key="4">
    <source>
        <dbReference type="EMBL" id="CAG7727942.1"/>
    </source>
</evidence>
<dbReference type="GO" id="GO:0004601">
    <property type="term" value="F:peroxidase activity"/>
    <property type="evidence" value="ECO:0007669"/>
    <property type="project" value="UniProtKB-KW"/>
</dbReference>
<dbReference type="Pfam" id="PF00255">
    <property type="entry name" value="GSHPx"/>
    <property type="match status" value="1"/>
</dbReference>
<organism evidence="4 5">
    <name type="scientific">Allacma fusca</name>
    <dbReference type="NCBI Taxonomy" id="39272"/>
    <lineage>
        <taxon>Eukaryota</taxon>
        <taxon>Metazoa</taxon>
        <taxon>Ecdysozoa</taxon>
        <taxon>Arthropoda</taxon>
        <taxon>Hexapoda</taxon>
        <taxon>Collembola</taxon>
        <taxon>Symphypleona</taxon>
        <taxon>Sminthuridae</taxon>
        <taxon>Allacma</taxon>
    </lineage>
</organism>
<comment type="caution">
    <text evidence="4">The sequence shown here is derived from an EMBL/GenBank/DDBJ whole genome shotgun (WGS) entry which is preliminary data.</text>
</comment>
<protein>
    <recommendedName>
        <fullName evidence="6">Glutathione peroxidase</fullName>
    </recommendedName>
</protein>
<name>A0A8J2K0C6_9HEXA</name>
<keyword evidence="2" id="KW-0575">Peroxidase</keyword>
<reference evidence="4" key="1">
    <citation type="submission" date="2021-06" db="EMBL/GenBank/DDBJ databases">
        <authorList>
            <person name="Hodson N. C."/>
            <person name="Mongue J. A."/>
            <person name="Jaron S. K."/>
        </authorList>
    </citation>
    <scope>NUCLEOTIDE SEQUENCE</scope>
</reference>
<dbReference type="Proteomes" id="UP000708208">
    <property type="component" value="Unassembled WGS sequence"/>
</dbReference>
<dbReference type="PANTHER" id="PTHR11592">
    <property type="entry name" value="GLUTATHIONE PEROXIDASE"/>
    <property type="match status" value="1"/>
</dbReference>
<dbReference type="InterPro" id="IPR000889">
    <property type="entry name" value="Glutathione_peroxidase"/>
</dbReference>
<dbReference type="GO" id="GO:0006979">
    <property type="term" value="P:response to oxidative stress"/>
    <property type="evidence" value="ECO:0007669"/>
    <property type="project" value="InterPro"/>
</dbReference>
<dbReference type="AlphaFoldDB" id="A0A8J2K0C6"/>
<accession>A0A8J2K0C6</accession>
<evidence type="ECO:0008006" key="6">
    <source>
        <dbReference type="Google" id="ProtNLM"/>
    </source>
</evidence>
<keyword evidence="3" id="KW-0560">Oxidoreductase</keyword>
<dbReference type="PANTHER" id="PTHR11592:SF78">
    <property type="entry name" value="GLUTATHIONE PEROXIDASE"/>
    <property type="match status" value="1"/>
</dbReference>
<evidence type="ECO:0000256" key="3">
    <source>
        <dbReference type="ARBA" id="ARBA00023002"/>
    </source>
</evidence>
<comment type="similarity">
    <text evidence="1">Belongs to the glutathione peroxidase family.</text>
</comment>
<sequence>MIFGHLRQYSKILAAAAGGTFTLGVAGGVFKKHVGDSDWKNAKSIYDFSYIDIDGHPQSMKQFKDCVLFGQQEPGTNEQIKEFVSQYNVQFHLASKIDVNGVNTHPLYNWLKSKTGGIFGSDIKWNFAKFLIDKHGQVYKRFSPNDVPFVMEPDILYLLKQPL</sequence>
<proteinExistence type="inferred from homology"/>
<dbReference type="PROSITE" id="PS51355">
    <property type="entry name" value="GLUTATHIONE_PEROXID_3"/>
    <property type="match status" value="1"/>
</dbReference>
<dbReference type="OrthoDB" id="446890at2759"/>
<evidence type="ECO:0000256" key="1">
    <source>
        <dbReference type="ARBA" id="ARBA00006926"/>
    </source>
</evidence>